<gene>
    <name evidence="8" type="ORF">EDD36DRAFT_474484</name>
</gene>
<proteinExistence type="inferred from homology"/>
<dbReference type="EMBL" id="MU404353">
    <property type="protein sequence ID" value="KAI1614609.1"/>
    <property type="molecule type" value="Genomic_DNA"/>
</dbReference>
<keyword evidence="3 7" id="KW-0479">Metal-binding</keyword>
<accession>A0AAN6DXS9</accession>
<evidence type="ECO:0000256" key="3">
    <source>
        <dbReference type="ARBA" id="ARBA00022723"/>
    </source>
</evidence>
<evidence type="ECO:0000313" key="9">
    <source>
        <dbReference type="Proteomes" id="UP001203852"/>
    </source>
</evidence>
<keyword evidence="6" id="KW-0503">Monooxygenase</keyword>
<dbReference type="InterPro" id="IPR001128">
    <property type="entry name" value="Cyt_P450"/>
</dbReference>
<dbReference type="PRINTS" id="PR00463">
    <property type="entry name" value="EP450I"/>
</dbReference>
<reference evidence="8" key="1">
    <citation type="journal article" date="2022" name="bioRxiv">
        <title>Deciphering the potential niche of two novel black yeast fungi from a biological soil crust based on their genomes, phenotypes, and melanin regulation.</title>
        <authorList>
            <consortium name="DOE Joint Genome Institute"/>
            <person name="Carr E.C."/>
            <person name="Barton Q."/>
            <person name="Grambo S."/>
            <person name="Sullivan M."/>
            <person name="Renfro C.M."/>
            <person name="Kuo A."/>
            <person name="Pangilinan J."/>
            <person name="Lipzen A."/>
            <person name="Keymanesh K."/>
            <person name="Savage E."/>
            <person name="Barry K."/>
            <person name="Grigoriev I.V."/>
            <person name="Riekhof W.R."/>
            <person name="Harris S.S."/>
        </authorList>
    </citation>
    <scope>NUCLEOTIDE SEQUENCE</scope>
    <source>
        <strain evidence="8">JF 03-4F</strain>
    </source>
</reference>
<dbReference type="InterPro" id="IPR002401">
    <property type="entry name" value="Cyt_P450_E_grp-I"/>
</dbReference>
<comment type="similarity">
    <text evidence="2">Belongs to the cytochrome P450 family.</text>
</comment>
<keyword evidence="4" id="KW-0560">Oxidoreductase</keyword>
<organism evidence="8 9">
    <name type="scientific">Exophiala viscosa</name>
    <dbReference type="NCBI Taxonomy" id="2486360"/>
    <lineage>
        <taxon>Eukaryota</taxon>
        <taxon>Fungi</taxon>
        <taxon>Dikarya</taxon>
        <taxon>Ascomycota</taxon>
        <taxon>Pezizomycotina</taxon>
        <taxon>Eurotiomycetes</taxon>
        <taxon>Chaetothyriomycetidae</taxon>
        <taxon>Chaetothyriales</taxon>
        <taxon>Herpotrichiellaceae</taxon>
        <taxon>Exophiala</taxon>
    </lineage>
</organism>
<evidence type="ECO:0000256" key="1">
    <source>
        <dbReference type="ARBA" id="ARBA00001971"/>
    </source>
</evidence>
<comment type="caution">
    <text evidence="8">The sequence shown here is derived from an EMBL/GenBank/DDBJ whole genome shotgun (WGS) entry which is preliminary data.</text>
</comment>
<name>A0AAN6DXS9_9EURO</name>
<dbReference type="PANTHER" id="PTHR46300:SF2">
    <property type="entry name" value="CYTOCHROME P450 MONOOXYGENASE ALNH-RELATED"/>
    <property type="match status" value="1"/>
</dbReference>
<evidence type="ECO:0000313" key="8">
    <source>
        <dbReference type="EMBL" id="KAI1614609.1"/>
    </source>
</evidence>
<keyword evidence="7" id="KW-0349">Heme</keyword>
<sequence>MPEFTLSRVCIALVVLYGVYKFLRIGSRHPNMPPGPPTIPLLGNLHQIPVTGLYKQFKDWSLQYGGVYSLKFGPRNVIVLCDKKAIHDLWDKKGLIYAERPKNYVADIITSGDSIVFASNTVETREKRRIATHNFSPRILDEKAAIVQDAEVTVLLHQLLTDPKNFYNHIRRTTSSISCILIYGQRGPTFENFWGHAVYDALNLFGEALEPGANPPVDEYPFLKLVPERFAFWKRRARTAGNSMHAIWTKARRLVDERRARGDHRISLADRLLDEYSEKGFPMSQHALDQLFGELVEGGAETTSSSMLTMTLALAKNPWVQQKAKEQLDAACGNERMPEWADFAKLPYINSIVKEGMRWRPAVATGLPRRTAEDDWYEGMFIPKDSTVFLPIWAVHHSERDGYDDPFTFNPDRYINHHKLANDYAGSADFKNRDKFSSSCTWCLLTVAEHHYAYGAGRRMCPGVHLAERNQWRIVAKLIWAFEIQEPVDANGRTISLDPEAYQTGLLHAPTPFEVVFKPRSKAHVEIIKRSFEGAMRDLAPFE</sequence>
<dbReference type="AlphaFoldDB" id="A0AAN6DXS9"/>
<dbReference type="Pfam" id="PF00067">
    <property type="entry name" value="p450"/>
    <property type="match status" value="1"/>
</dbReference>
<dbReference type="InterPro" id="IPR036396">
    <property type="entry name" value="Cyt_P450_sf"/>
</dbReference>
<evidence type="ECO:0000256" key="7">
    <source>
        <dbReference type="PIRSR" id="PIRSR602401-1"/>
    </source>
</evidence>
<evidence type="ECO:0000256" key="6">
    <source>
        <dbReference type="ARBA" id="ARBA00023033"/>
    </source>
</evidence>
<dbReference type="GO" id="GO:0020037">
    <property type="term" value="F:heme binding"/>
    <property type="evidence" value="ECO:0007669"/>
    <property type="project" value="InterPro"/>
</dbReference>
<evidence type="ECO:0000256" key="4">
    <source>
        <dbReference type="ARBA" id="ARBA00023002"/>
    </source>
</evidence>
<dbReference type="CDD" id="cd11065">
    <property type="entry name" value="CYP64-like"/>
    <property type="match status" value="1"/>
</dbReference>
<protein>
    <submittedName>
        <fullName evidence="8">Cytochrome P450 oxidoreductase</fullName>
    </submittedName>
</protein>
<keyword evidence="5 7" id="KW-0408">Iron</keyword>
<dbReference type="GO" id="GO:0005506">
    <property type="term" value="F:iron ion binding"/>
    <property type="evidence" value="ECO:0007669"/>
    <property type="project" value="InterPro"/>
</dbReference>
<dbReference type="GO" id="GO:0016705">
    <property type="term" value="F:oxidoreductase activity, acting on paired donors, with incorporation or reduction of molecular oxygen"/>
    <property type="evidence" value="ECO:0007669"/>
    <property type="project" value="InterPro"/>
</dbReference>
<dbReference type="Gene3D" id="1.10.630.10">
    <property type="entry name" value="Cytochrome P450"/>
    <property type="match status" value="1"/>
</dbReference>
<dbReference type="InterPro" id="IPR050364">
    <property type="entry name" value="Cytochrome_P450_fung"/>
</dbReference>
<dbReference type="GO" id="GO:0004497">
    <property type="term" value="F:monooxygenase activity"/>
    <property type="evidence" value="ECO:0007669"/>
    <property type="project" value="UniProtKB-KW"/>
</dbReference>
<feature type="binding site" description="axial binding residue" evidence="7">
    <location>
        <position position="461"/>
    </location>
    <ligand>
        <name>heme</name>
        <dbReference type="ChEBI" id="CHEBI:30413"/>
    </ligand>
    <ligandPart>
        <name>Fe</name>
        <dbReference type="ChEBI" id="CHEBI:18248"/>
    </ligandPart>
</feature>
<comment type="cofactor">
    <cofactor evidence="1 7">
        <name>heme</name>
        <dbReference type="ChEBI" id="CHEBI:30413"/>
    </cofactor>
</comment>
<keyword evidence="9" id="KW-1185">Reference proteome</keyword>
<dbReference type="PANTHER" id="PTHR46300">
    <property type="entry name" value="P450, PUTATIVE (EUROFUNG)-RELATED-RELATED"/>
    <property type="match status" value="1"/>
</dbReference>
<evidence type="ECO:0000256" key="5">
    <source>
        <dbReference type="ARBA" id="ARBA00023004"/>
    </source>
</evidence>
<dbReference type="Proteomes" id="UP001203852">
    <property type="component" value="Unassembled WGS sequence"/>
</dbReference>
<dbReference type="SUPFAM" id="SSF48264">
    <property type="entry name" value="Cytochrome P450"/>
    <property type="match status" value="1"/>
</dbReference>
<evidence type="ECO:0000256" key="2">
    <source>
        <dbReference type="ARBA" id="ARBA00010617"/>
    </source>
</evidence>